<gene>
    <name evidence="8" type="ORF">FD754_001866</name>
</gene>
<evidence type="ECO:0000256" key="6">
    <source>
        <dbReference type="ARBA" id="ARBA00023136"/>
    </source>
</evidence>
<keyword evidence="5 7" id="KW-1133">Transmembrane helix</keyword>
<dbReference type="Gene3D" id="3.90.550.50">
    <property type="match status" value="1"/>
</dbReference>
<dbReference type="Proteomes" id="UP000326458">
    <property type="component" value="Unassembled WGS sequence"/>
</dbReference>
<organism evidence="8 9">
    <name type="scientific">Muntiacus muntjak</name>
    <name type="common">Barking deer</name>
    <name type="synonym">Indian muntjac</name>
    <dbReference type="NCBI Taxonomy" id="9888"/>
    <lineage>
        <taxon>Eukaryota</taxon>
        <taxon>Metazoa</taxon>
        <taxon>Chordata</taxon>
        <taxon>Craniata</taxon>
        <taxon>Vertebrata</taxon>
        <taxon>Euteleostomi</taxon>
        <taxon>Mammalia</taxon>
        <taxon>Eutheria</taxon>
        <taxon>Laurasiatheria</taxon>
        <taxon>Artiodactyla</taxon>
        <taxon>Ruminantia</taxon>
        <taxon>Pecora</taxon>
        <taxon>Cervidae</taxon>
        <taxon>Muntiacinae</taxon>
        <taxon>Muntiacus</taxon>
    </lineage>
</organism>
<dbReference type="GO" id="GO:0006493">
    <property type="term" value="P:protein O-linked glycosylation"/>
    <property type="evidence" value="ECO:0007669"/>
    <property type="project" value="UniProtKB-ARBA"/>
</dbReference>
<reference evidence="8 9" key="1">
    <citation type="submission" date="2019-06" db="EMBL/GenBank/DDBJ databases">
        <title>Discovery of a novel chromosome fission-fusion reversal in muntjac.</title>
        <authorList>
            <person name="Mudd A.B."/>
            <person name="Bredeson J.V."/>
            <person name="Baum R."/>
            <person name="Hockemeyer D."/>
            <person name="Rokhsar D.S."/>
        </authorList>
    </citation>
    <scope>NUCLEOTIDE SEQUENCE [LARGE SCALE GENOMIC DNA]</scope>
    <source>
        <strain evidence="8">UTSW_UCB_Mm</strain>
        <tissue evidence="8">Fibroblast cell line</tissue>
    </source>
</reference>
<feature type="transmembrane region" description="Helical" evidence="7">
    <location>
        <begin position="6"/>
        <end position="28"/>
    </location>
</feature>
<dbReference type="PANTHER" id="PTHR23033:SF2">
    <property type="entry name" value="C1GALT1-SPECIFIC CHAPERONE 1"/>
    <property type="match status" value="1"/>
</dbReference>
<dbReference type="InterPro" id="IPR026050">
    <property type="entry name" value="C1GALT1/C1GALT1_chp1"/>
</dbReference>
<evidence type="ECO:0000256" key="1">
    <source>
        <dbReference type="ARBA" id="ARBA00004606"/>
    </source>
</evidence>
<accession>A0A5N3W7N1</accession>
<sequence>MLSESSLFLKGVLLGSTFCVLMTMLGHIRMDYGKSRRHYEHRHLQAPNEDILKLAGGERPELSKSFRVYCIILVKPKDVRLWAAVKETWAKHCDKAEFFSSENVKVLESVNMGTNDMWLMMRKAYKYAFDKYRDQYNWFFLARPTTFAVIENLKYFLLKKNSSQPFYLGHTEKSGDLEYVSVGGGIVLSIESMKRLNNLPSIPEKCPEKGRMVWEVSEDKQLAVCLKYAGVVAENAEDSKGKDVFNTKSVGIFIKEAMTNHPNQVVEGCCSDMAITFNGLTCNQMYVMMYGVYHLRAFGHVFNDVLVFLPANGSDND</sequence>
<dbReference type="GO" id="GO:0016263">
    <property type="term" value="F:glycoprotein-N-acetylgalactosamine 3-beta-galactosyltransferase activity"/>
    <property type="evidence" value="ECO:0007669"/>
    <property type="project" value="TreeGrafter"/>
</dbReference>
<dbReference type="FunFam" id="3.90.550.50:FF:000016">
    <property type="entry name" value="C1GALT1-specific chaperone 1"/>
    <property type="match status" value="1"/>
</dbReference>
<dbReference type="EMBL" id="VCEA01000001">
    <property type="protein sequence ID" value="KAB0357710.1"/>
    <property type="molecule type" value="Genomic_DNA"/>
</dbReference>
<proteinExistence type="inferred from homology"/>
<evidence type="ECO:0000256" key="4">
    <source>
        <dbReference type="ARBA" id="ARBA00022968"/>
    </source>
</evidence>
<evidence type="ECO:0008006" key="10">
    <source>
        <dbReference type="Google" id="ProtNLM"/>
    </source>
</evidence>
<protein>
    <recommendedName>
        <fullName evidence="10">C1GALT1-specific chaperone 1</fullName>
    </recommendedName>
</protein>
<keyword evidence="6 7" id="KW-0472">Membrane</keyword>
<comment type="similarity">
    <text evidence="2">Belongs to the glycosyltransferase 31 family. Beta3-Gal-T subfamily.</text>
</comment>
<keyword evidence="9" id="KW-1185">Reference proteome</keyword>
<evidence type="ECO:0000313" key="9">
    <source>
        <dbReference type="Proteomes" id="UP000326458"/>
    </source>
</evidence>
<keyword evidence="4" id="KW-0735">Signal-anchor</keyword>
<evidence type="ECO:0000256" key="2">
    <source>
        <dbReference type="ARBA" id="ARBA00006462"/>
    </source>
</evidence>
<comment type="caution">
    <text evidence="8">The sequence shown here is derived from an EMBL/GenBank/DDBJ whole genome shotgun (WGS) entry which is preliminary data.</text>
</comment>
<comment type="subcellular location">
    <subcellularLocation>
        <location evidence="1">Membrane</location>
        <topology evidence="1">Single-pass type II membrane protein</topology>
    </subcellularLocation>
</comment>
<evidence type="ECO:0000313" key="8">
    <source>
        <dbReference type="EMBL" id="KAB0357710.1"/>
    </source>
</evidence>
<dbReference type="PANTHER" id="PTHR23033">
    <property type="entry name" value="BETA1,3-GALACTOSYLTRANSFERASE"/>
    <property type="match status" value="1"/>
</dbReference>
<evidence type="ECO:0000256" key="7">
    <source>
        <dbReference type="SAM" id="Phobius"/>
    </source>
</evidence>
<keyword evidence="3 7" id="KW-0812">Transmembrane</keyword>
<evidence type="ECO:0000256" key="3">
    <source>
        <dbReference type="ARBA" id="ARBA00022692"/>
    </source>
</evidence>
<evidence type="ECO:0000256" key="5">
    <source>
        <dbReference type="ARBA" id="ARBA00022989"/>
    </source>
</evidence>
<name>A0A5N3W7N1_MUNMU</name>
<dbReference type="GO" id="GO:0016020">
    <property type="term" value="C:membrane"/>
    <property type="evidence" value="ECO:0007669"/>
    <property type="project" value="UniProtKB-SubCell"/>
</dbReference>
<dbReference type="AlphaFoldDB" id="A0A5N3W7N1"/>